<feature type="compositionally biased region" description="Basic residues" evidence="7">
    <location>
        <begin position="67"/>
        <end position="76"/>
    </location>
</feature>
<gene>
    <name evidence="9" type="ORF">E0L32_007713</name>
</gene>
<dbReference type="GeneID" id="41975160"/>
<evidence type="ECO:0000313" key="9">
    <source>
        <dbReference type="EMBL" id="TPX11502.1"/>
    </source>
</evidence>
<keyword evidence="2" id="KW-0862">Zinc</keyword>
<organism evidence="9 10">
    <name type="scientific">Thyridium curvatum</name>
    <dbReference type="NCBI Taxonomy" id="1093900"/>
    <lineage>
        <taxon>Eukaryota</taxon>
        <taxon>Fungi</taxon>
        <taxon>Dikarya</taxon>
        <taxon>Ascomycota</taxon>
        <taxon>Pezizomycotina</taxon>
        <taxon>Sordariomycetes</taxon>
        <taxon>Sordariomycetidae</taxon>
        <taxon>Thyridiales</taxon>
        <taxon>Thyridiaceae</taxon>
        <taxon>Thyridium</taxon>
    </lineage>
</organism>
<sequence>MDGIRNDCGPIRLSSTMQRVTRAQANAGRVACTVCHHRKVKCDAHDGGFPCTNCQKSDRPRDCHLYLKRKRTSRASKTREESTQQPFSTPGPIFLPTPARDVPKPTQSEIDIESILAGSDAASATTSLLAQATPRHLDEVPVSTIPSYQNAIEVGNRAQEDDSGVNGVHADPSVDGEYKRYLVEFIDQPQITERPIDKDARIMYVGSEVSNVNFLLRQQLGNKTSGVCHYPTNRIARQLTCHEPDRLPVEAFQLPPKKVVDELLAAYFEQINPGFPVVDETLFMAHYHAKDPQNAPSLLLLHAIMLAGAHVLYEQPQRDTYKALFFRRAKILFDARFERNRDVIVQAALLLTWHADGPEDVGANAWHWIGVATRHATGLGMHRDAEKSTLVAHNKRMWRRVWWLLFQCDVLVSLQYGRPQSIHLDDTDVKMLEPGDFHGCGAKTRVDHVIHTAELCVIISKILRRQSRPGTSPEVRLASMRKADESLANWSIQLPQPLQLNIGPNLDPWTALVQLQYNTVLLLLHRQQPYPEADDDVRPDDVDICTNAAVAIQQIFQYLNEREQIKYLWTSAINFLFTALIQLSVEVRIANPVLAISAIRRYDSALSSLRRVAEYWPNAQSVIEFFENSVRLQGVNEAQTTQEPSAEDATTAHDIGQELHAGEVEQPENFNIALQSLESGTDPYGLDLAQLFTNIMSGRQYPQSDEAVGNPWSEWQRIYWQRPGCPDDLLFTF</sequence>
<dbReference type="SMART" id="SM00066">
    <property type="entry name" value="GAL4"/>
    <property type="match status" value="1"/>
</dbReference>
<dbReference type="PANTHER" id="PTHR47171">
    <property type="entry name" value="FARA-RELATED"/>
    <property type="match status" value="1"/>
</dbReference>
<dbReference type="CDD" id="cd12148">
    <property type="entry name" value="fungal_TF_MHR"/>
    <property type="match status" value="1"/>
</dbReference>
<keyword evidence="5" id="KW-0804">Transcription</keyword>
<dbReference type="OrthoDB" id="25391at2759"/>
<dbReference type="InParanoid" id="A0A507ANL4"/>
<feature type="domain" description="Zn(2)-C6 fungal-type" evidence="8">
    <location>
        <begin position="31"/>
        <end position="65"/>
    </location>
</feature>
<dbReference type="PANTHER" id="PTHR47171:SF4">
    <property type="entry name" value="ACETAMIDASE REGULATORY PROTEIN"/>
    <property type="match status" value="1"/>
</dbReference>
<dbReference type="InterPro" id="IPR001138">
    <property type="entry name" value="Zn2Cys6_DnaBD"/>
</dbReference>
<evidence type="ECO:0000313" key="10">
    <source>
        <dbReference type="Proteomes" id="UP000319257"/>
    </source>
</evidence>
<evidence type="ECO:0000256" key="6">
    <source>
        <dbReference type="ARBA" id="ARBA00023242"/>
    </source>
</evidence>
<dbReference type="SUPFAM" id="SSF57701">
    <property type="entry name" value="Zn2/Cys6 DNA-binding domain"/>
    <property type="match status" value="1"/>
</dbReference>
<dbReference type="Proteomes" id="UP000319257">
    <property type="component" value="Unassembled WGS sequence"/>
</dbReference>
<keyword evidence="1" id="KW-0479">Metal-binding</keyword>
<accession>A0A507ANL4</accession>
<evidence type="ECO:0000256" key="2">
    <source>
        <dbReference type="ARBA" id="ARBA00022833"/>
    </source>
</evidence>
<keyword evidence="6" id="KW-0539">Nucleus</keyword>
<feature type="region of interest" description="Disordered" evidence="7">
    <location>
        <begin position="67"/>
        <end position="105"/>
    </location>
</feature>
<dbReference type="Pfam" id="PF04082">
    <property type="entry name" value="Fungal_trans"/>
    <property type="match status" value="1"/>
</dbReference>
<dbReference type="AlphaFoldDB" id="A0A507ANL4"/>
<dbReference type="RefSeq" id="XP_030993213.1">
    <property type="nucleotide sequence ID" value="XM_031142488.1"/>
</dbReference>
<evidence type="ECO:0000259" key="8">
    <source>
        <dbReference type="PROSITE" id="PS50048"/>
    </source>
</evidence>
<proteinExistence type="predicted"/>
<dbReference type="EMBL" id="SKBQ01000048">
    <property type="protein sequence ID" value="TPX11502.1"/>
    <property type="molecule type" value="Genomic_DNA"/>
</dbReference>
<dbReference type="GO" id="GO:0000981">
    <property type="term" value="F:DNA-binding transcription factor activity, RNA polymerase II-specific"/>
    <property type="evidence" value="ECO:0007669"/>
    <property type="project" value="InterPro"/>
</dbReference>
<dbReference type="STRING" id="1093900.A0A507ANL4"/>
<keyword evidence="3" id="KW-0805">Transcription regulation</keyword>
<comment type="caution">
    <text evidence="9">The sequence shown here is derived from an EMBL/GenBank/DDBJ whole genome shotgun (WGS) entry which is preliminary data.</text>
</comment>
<evidence type="ECO:0000256" key="5">
    <source>
        <dbReference type="ARBA" id="ARBA00023163"/>
    </source>
</evidence>
<dbReference type="Pfam" id="PF00172">
    <property type="entry name" value="Zn_clus"/>
    <property type="match status" value="1"/>
</dbReference>
<dbReference type="InterPro" id="IPR007219">
    <property type="entry name" value="XnlR_reg_dom"/>
</dbReference>
<dbReference type="GO" id="GO:0003677">
    <property type="term" value="F:DNA binding"/>
    <property type="evidence" value="ECO:0007669"/>
    <property type="project" value="UniProtKB-KW"/>
</dbReference>
<dbReference type="InterPro" id="IPR036864">
    <property type="entry name" value="Zn2-C6_fun-type_DNA-bd_sf"/>
</dbReference>
<evidence type="ECO:0000256" key="1">
    <source>
        <dbReference type="ARBA" id="ARBA00022723"/>
    </source>
</evidence>
<dbReference type="GO" id="GO:0008270">
    <property type="term" value="F:zinc ion binding"/>
    <property type="evidence" value="ECO:0007669"/>
    <property type="project" value="InterPro"/>
</dbReference>
<name>A0A507ANL4_9PEZI</name>
<evidence type="ECO:0000256" key="4">
    <source>
        <dbReference type="ARBA" id="ARBA00023125"/>
    </source>
</evidence>
<protein>
    <recommendedName>
        <fullName evidence="8">Zn(2)-C6 fungal-type domain-containing protein</fullName>
    </recommendedName>
</protein>
<dbReference type="GO" id="GO:0006351">
    <property type="term" value="P:DNA-templated transcription"/>
    <property type="evidence" value="ECO:0007669"/>
    <property type="project" value="InterPro"/>
</dbReference>
<evidence type="ECO:0000256" key="3">
    <source>
        <dbReference type="ARBA" id="ARBA00023015"/>
    </source>
</evidence>
<dbReference type="PROSITE" id="PS00463">
    <property type="entry name" value="ZN2_CY6_FUNGAL_1"/>
    <property type="match status" value="1"/>
</dbReference>
<dbReference type="PROSITE" id="PS50048">
    <property type="entry name" value="ZN2_CY6_FUNGAL_2"/>
    <property type="match status" value="1"/>
</dbReference>
<dbReference type="InterPro" id="IPR052073">
    <property type="entry name" value="Amide_Lactam_Regulators"/>
</dbReference>
<dbReference type="CDD" id="cd00067">
    <property type="entry name" value="GAL4"/>
    <property type="match status" value="1"/>
</dbReference>
<keyword evidence="10" id="KW-1185">Reference proteome</keyword>
<dbReference type="Gene3D" id="4.10.240.10">
    <property type="entry name" value="Zn(2)-C6 fungal-type DNA-binding domain"/>
    <property type="match status" value="1"/>
</dbReference>
<evidence type="ECO:0000256" key="7">
    <source>
        <dbReference type="SAM" id="MobiDB-lite"/>
    </source>
</evidence>
<dbReference type="SMART" id="SM00906">
    <property type="entry name" value="Fungal_trans"/>
    <property type="match status" value="1"/>
</dbReference>
<keyword evidence="4" id="KW-0238">DNA-binding</keyword>
<reference evidence="9 10" key="1">
    <citation type="submission" date="2019-06" db="EMBL/GenBank/DDBJ databases">
        <title>Draft genome sequence of the filamentous fungus Phialemoniopsis curvata isolated from diesel fuel.</title>
        <authorList>
            <person name="Varaljay V.A."/>
            <person name="Lyon W.J."/>
            <person name="Crouch A.L."/>
            <person name="Drake C.E."/>
            <person name="Hollomon J.M."/>
            <person name="Nadeau L.J."/>
            <person name="Nunn H.S."/>
            <person name="Stevenson B.S."/>
            <person name="Bojanowski C.L."/>
            <person name="Crookes-Goodson W.J."/>
        </authorList>
    </citation>
    <scope>NUCLEOTIDE SEQUENCE [LARGE SCALE GENOMIC DNA]</scope>
    <source>
        <strain evidence="9 10">D216</strain>
    </source>
</reference>